<keyword evidence="1 2" id="KW-0378">Hydrolase</keyword>
<evidence type="ECO:0000256" key="1">
    <source>
        <dbReference type="ARBA" id="ARBA00022801"/>
    </source>
</evidence>
<evidence type="ECO:0000256" key="3">
    <source>
        <dbReference type="SAM" id="MobiDB-lite"/>
    </source>
</evidence>
<keyword evidence="6" id="KW-1185">Reference proteome</keyword>
<dbReference type="PANTHER" id="PTHR11373">
    <property type="entry name" value="DEOXYNUCLEOSIDE TRIPHOSPHATE TRIPHOSPHOHYDROLASE"/>
    <property type="match status" value="1"/>
</dbReference>
<dbReference type="KEGG" id="dfc:DFI_10710"/>
<dbReference type="AlphaFoldDB" id="A0A221SXT5"/>
<dbReference type="InterPro" id="IPR003607">
    <property type="entry name" value="HD/PDEase_dom"/>
</dbReference>
<evidence type="ECO:0000259" key="4">
    <source>
        <dbReference type="PROSITE" id="PS51831"/>
    </source>
</evidence>
<feature type="region of interest" description="Disordered" evidence="3">
    <location>
        <begin position="27"/>
        <end position="59"/>
    </location>
</feature>
<gene>
    <name evidence="5" type="ORF">DFI_10710</name>
</gene>
<feature type="compositionally biased region" description="Basic and acidic residues" evidence="3">
    <location>
        <begin position="36"/>
        <end position="59"/>
    </location>
</feature>
<dbReference type="PANTHER" id="PTHR11373:SF43">
    <property type="entry name" value="DEOXYGUANOSINETRIPHOSPHATE TRIPHOSPHOHYDROLASE-LIKE PROTEIN"/>
    <property type="match status" value="1"/>
</dbReference>
<dbReference type="RefSeq" id="WP_051307812.1">
    <property type="nucleotide sequence ID" value="NZ_CP021081.1"/>
</dbReference>
<feature type="region of interest" description="Disordered" evidence="3">
    <location>
        <begin position="1"/>
        <end position="20"/>
    </location>
</feature>
<dbReference type="GO" id="GO:0006203">
    <property type="term" value="P:dGTP catabolic process"/>
    <property type="evidence" value="ECO:0007669"/>
    <property type="project" value="TreeGrafter"/>
</dbReference>
<dbReference type="HAMAP" id="MF_01212">
    <property type="entry name" value="dGTPase_type2"/>
    <property type="match status" value="1"/>
</dbReference>
<accession>A0A221SXT5</accession>
<dbReference type="GO" id="GO:0008832">
    <property type="term" value="F:dGTPase activity"/>
    <property type="evidence" value="ECO:0007669"/>
    <property type="project" value="TreeGrafter"/>
</dbReference>
<dbReference type="Pfam" id="PF13286">
    <property type="entry name" value="HD_assoc"/>
    <property type="match status" value="1"/>
</dbReference>
<reference evidence="5 6" key="1">
    <citation type="submission" date="2017-05" db="EMBL/GenBank/DDBJ databases">
        <title>The complete genome sequence of Deinococcus ficus isolated from the rhizosphere of the Ficus religiosa L. in Taiwan.</title>
        <authorList>
            <person name="Wu K.-M."/>
            <person name="Liao T.-L."/>
            <person name="Liu Y.-M."/>
            <person name="Young C.-C."/>
            <person name="Tsai S.-F."/>
        </authorList>
    </citation>
    <scope>NUCLEOTIDE SEQUENCE [LARGE SCALE GENOMIC DNA]</scope>
    <source>
        <strain evidence="5 6">CC-FR2-10</strain>
    </source>
</reference>
<dbReference type="SUPFAM" id="SSF109604">
    <property type="entry name" value="HD-domain/PDEase-like"/>
    <property type="match status" value="1"/>
</dbReference>
<dbReference type="Gene3D" id="1.10.3210.10">
    <property type="entry name" value="Hypothetical protein af1432"/>
    <property type="match status" value="1"/>
</dbReference>
<dbReference type="InterPro" id="IPR006674">
    <property type="entry name" value="HD_domain"/>
</dbReference>
<proteinExistence type="inferred from homology"/>
<dbReference type="InterPro" id="IPR023023">
    <property type="entry name" value="dNTPase_2"/>
</dbReference>
<comment type="similarity">
    <text evidence="2">Belongs to the dGTPase family. Type 2 subfamily.</text>
</comment>
<dbReference type="Pfam" id="PF01966">
    <property type="entry name" value="HD"/>
    <property type="match status" value="1"/>
</dbReference>
<dbReference type="Proteomes" id="UP000259030">
    <property type="component" value="Chromosome"/>
</dbReference>
<protein>
    <recommendedName>
        <fullName evidence="2">Deoxyguanosinetriphosphate triphosphohydrolase-like protein</fullName>
    </recommendedName>
</protein>
<dbReference type="EMBL" id="CP021081">
    <property type="protein sequence ID" value="ASN81416.1"/>
    <property type="molecule type" value="Genomic_DNA"/>
</dbReference>
<dbReference type="CDD" id="cd00077">
    <property type="entry name" value="HDc"/>
    <property type="match status" value="1"/>
</dbReference>
<evidence type="ECO:0000256" key="2">
    <source>
        <dbReference type="HAMAP-Rule" id="MF_01212"/>
    </source>
</evidence>
<dbReference type="InterPro" id="IPR006261">
    <property type="entry name" value="dGTPase"/>
</dbReference>
<evidence type="ECO:0000313" key="5">
    <source>
        <dbReference type="EMBL" id="ASN81416.1"/>
    </source>
</evidence>
<dbReference type="STRING" id="317577.GCA_000419625_01783"/>
<dbReference type="SMART" id="SM00471">
    <property type="entry name" value="HDc"/>
    <property type="match status" value="1"/>
</dbReference>
<name>A0A221SXT5_9DEIO</name>
<dbReference type="NCBIfam" id="TIGR01353">
    <property type="entry name" value="dGTP_triPase"/>
    <property type="match status" value="1"/>
</dbReference>
<dbReference type="InterPro" id="IPR050135">
    <property type="entry name" value="dGTPase-like"/>
</dbReference>
<sequence>MSTREAGSGGRVTALVTRQDLEAREADTLAPYATLSRDHAGREHPEPESAGRTAFQKDRDRVLHTPAFRRLEAKTQVFLNFSQAASADHYRTRLTHTLEVQQVARSVAVNLGLNETLAEAVALAHDLGHPPFGHAGERLLDSLLAADGGFNHNTQARRIVTELERHSRHFPGLNLTRDTLDGLNKHQRDGLGQPSLEAQLVDAADALAYTAHDLDDGLRSGLLTPDQLMDLPLWQELLARTGVNAPPLTSLDRRMLHRELLGWLITDLTEASARSIQDSGVQTAAQARAWPHRLITYSDPMRALLRDTGTFLRERLYRHWRVEMQVEQAQRTLHTLFHAYLNRPGMLPPQARVNAERHGLPRAICDQIAGMTDRYALETHAALTPPAATPSWPH</sequence>
<dbReference type="InterPro" id="IPR026875">
    <property type="entry name" value="PHydrolase_assoc_dom"/>
</dbReference>
<feature type="domain" description="HD" evidence="4">
    <location>
        <begin position="93"/>
        <end position="210"/>
    </location>
</feature>
<organism evidence="5 6">
    <name type="scientific">Deinococcus ficus</name>
    <dbReference type="NCBI Taxonomy" id="317577"/>
    <lineage>
        <taxon>Bacteria</taxon>
        <taxon>Thermotogati</taxon>
        <taxon>Deinococcota</taxon>
        <taxon>Deinococci</taxon>
        <taxon>Deinococcales</taxon>
        <taxon>Deinococcaceae</taxon>
        <taxon>Deinococcus</taxon>
    </lineage>
</organism>
<evidence type="ECO:0000313" key="6">
    <source>
        <dbReference type="Proteomes" id="UP000259030"/>
    </source>
</evidence>
<dbReference type="PROSITE" id="PS51831">
    <property type="entry name" value="HD"/>
    <property type="match status" value="1"/>
</dbReference>